<gene>
    <name evidence="2" type="ORF">FIBSPDRAFT_572661</name>
</gene>
<dbReference type="AlphaFoldDB" id="A0A166HMW5"/>
<dbReference type="Proteomes" id="UP000076532">
    <property type="component" value="Unassembled WGS sequence"/>
</dbReference>
<accession>A0A166HMW5</accession>
<evidence type="ECO:0008006" key="4">
    <source>
        <dbReference type="Google" id="ProtNLM"/>
    </source>
</evidence>
<dbReference type="STRING" id="436010.A0A166HMW5"/>
<organism evidence="2 3">
    <name type="scientific">Athelia psychrophila</name>
    <dbReference type="NCBI Taxonomy" id="1759441"/>
    <lineage>
        <taxon>Eukaryota</taxon>
        <taxon>Fungi</taxon>
        <taxon>Dikarya</taxon>
        <taxon>Basidiomycota</taxon>
        <taxon>Agaricomycotina</taxon>
        <taxon>Agaricomycetes</taxon>
        <taxon>Agaricomycetidae</taxon>
        <taxon>Atheliales</taxon>
        <taxon>Atheliaceae</taxon>
        <taxon>Athelia</taxon>
    </lineage>
</organism>
<name>A0A166HMW5_9AGAM</name>
<dbReference type="OrthoDB" id="2333384at2759"/>
<reference evidence="2 3" key="1">
    <citation type="journal article" date="2016" name="Mol. Biol. Evol.">
        <title>Comparative Genomics of Early-Diverging Mushroom-Forming Fungi Provides Insights into the Origins of Lignocellulose Decay Capabilities.</title>
        <authorList>
            <person name="Nagy L.G."/>
            <person name="Riley R."/>
            <person name="Tritt A."/>
            <person name="Adam C."/>
            <person name="Daum C."/>
            <person name="Floudas D."/>
            <person name="Sun H."/>
            <person name="Yadav J.S."/>
            <person name="Pangilinan J."/>
            <person name="Larsson K.H."/>
            <person name="Matsuura K."/>
            <person name="Barry K."/>
            <person name="Labutti K."/>
            <person name="Kuo R."/>
            <person name="Ohm R.A."/>
            <person name="Bhattacharya S.S."/>
            <person name="Shirouzu T."/>
            <person name="Yoshinaga Y."/>
            <person name="Martin F.M."/>
            <person name="Grigoriev I.V."/>
            <person name="Hibbett D.S."/>
        </authorList>
    </citation>
    <scope>NUCLEOTIDE SEQUENCE [LARGE SCALE GENOMIC DNA]</scope>
    <source>
        <strain evidence="2 3">CBS 109695</strain>
    </source>
</reference>
<feature type="region of interest" description="Disordered" evidence="1">
    <location>
        <begin position="123"/>
        <end position="143"/>
    </location>
</feature>
<evidence type="ECO:0000256" key="1">
    <source>
        <dbReference type="SAM" id="MobiDB-lite"/>
    </source>
</evidence>
<dbReference type="EMBL" id="KV417567">
    <property type="protein sequence ID" value="KZP19035.1"/>
    <property type="molecule type" value="Genomic_DNA"/>
</dbReference>
<evidence type="ECO:0000313" key="3">
    <source>
        <dbReference type="Proteomes" id="UP000076532"/>
    </source>
</evidence>
<sequence>MTQTGRNNLEQIDIRLMGQIIQPLARRTTVEPFERGSDVIVDYSHTVWTECAPIEGKFAVPFAIQIPSVTLNGKPLPASATESKGCFGIRYEVFAHMRRGRLRTDYKFGSLVNYMAGKRPEASSPLRQSAYENGGAIPGPKEDPDYWKTLEPVTIHGTVSNHREVEIECQVRLHAIFLPPHLTI</sequence>
<evidence type="ECO:0000313" key="2">
    <source>
        <dbReference type="EMBL" id="KZP19035.1"/>
    </source>
</evidence>
<keyword evidence="3" id="KW-1185">Reference proteome</keyword>
<proteinExistence type="predicted"/>
<protein>
    <recommendedName>
        <fullName evidence="4">Arrestin-like N-terminal domain-containing protein</fullName>
    </recommendedName>
</protein>